<dbReference type="Proteomes" id="UP000654075">
    <property type="component" value="Unassembled WGS sequence"/>
</dbReference>
<evidence type="ECO:0000256" key="2">
    <source>
        <dbReference type="SAM" id="Phobius"/>
    </source>
</evidence>
<dbReference type="InterPro" id="IPR036291">
    <property type="entry name" value="NAD(P)-bd_dom_sf"/>
</dbReference>
<dbReference type="AlphaFoldDB" id="A0A813D855"/>
<keyword evidence="4" id="KW-1185">Reference proteome</keyword>
<keyword evidence="2" id="KW-0812">Transmembrane</keyword>
<dbReference type="Pfam" id="PF00106">
    <property type="entry name" value="adh_short"/>
    <property type="match status" value="1"/>
</dbReference>
<evidence type="ECO:0000313" key="4">
    <source>
        <dbReference type="Proteomes" id="UP000654075"/>
    </source>
</evidence>
<dbReference type="SUPFAM" id="SSF51735">
    <property type="entry name" value="NAD(P)-binding Rossmann-fold domains"/>
    <property type="match status" value="1"/>
</dbReference>
<dbReference type="Gene3D" id="3.40.50.720">
    <property type="entry name" value="NAD(P)-binding Rossmann-like Domain"/>
    <property type="match status" value="1"/>
</dbReference>
<dbReference type="GO" id="GO:0005789">
    <property type="term" value="C:endoplasmic reticulum membrane"/>
    <property type="evidence" value="ECO:0007669"/>
    <property type="project" value="TreeGrafter"/>
</dbReference>
<keyword evidence="2" id="KW-0472">Membrane</keyword>
<reference evidence="3" key="1">
    <citation type="submission" date="2021-02" db="EMBL/GenBank/DDBJ databases">
        <authorList>
            <person name="Dougan E. K."/>
            <person name="Rhodes N."/>
            <person name="Thang M."/>
            <person name="Chan C."/>
        </authorList>
    </citation>
    <scope>NUCLEOTIDE SEQUENCE</scope>
</reference>
<dbReference type="GO" id="GO:0006666">
    <property type="term" value="P:3-keto-sphinganine metabolic process"/>
    <property type="evidence" value="ECO:0007669"/>
    <property type="project" value="TreeGrafter"/>
</dbReference>
<accession>A0A813D855</accession>
<feature type="transmembrane region" description="Helical" evidence="2">
    <location>
        <begin position="35"/>
        <end position="56"/>
    </location>
</feature>
<dbReference type="PANTHER" id="PTHR43550:SF3">
    <property type="entry name" value="3-KETODIHYDROSPHINGOSINE REDUCTASE"/>
    <property type="match status" value="1"/>
</dbReference>
<name>A0A813D855_POLGL</name>
<dbReference type="EMBL" id="CAJNNV010000358">
    <property type="protein sequence ID" value="CAE8582337.1"/>
    <property type="molecule type" value="Genomic_DNA"/>
</dbReference>
<dbReference type="OrthoDB" id="422695at2759"/>
<feature type="compositionally biased region" description="Polar residues" evidence="1">
    <location>
        <begin position="105"/>
        <end position="114"/>
    </location>
</feature>
<keyword evidence="2" id="KW-1133">Transmembrane helix</keyword>
<feature type="compositionally biased region" description="Basic and acidic residues" evidence="1">
    <location>
        <begin position="117"/>
        <end position="127"/>
    </location>
</feature>
<dbReference type="InterPro" id="IPR002347">
    <property type="entry name" value="SDR_fam"/>
</dbReference>
<sequence>MLQCFTSAELIGRELLPIRRRPPLQHPDGDVLELLLVYFAVLFFTVFILNIFIGIISEAYIAEKDFQTAPDEQNKELTSLLEKHSSHVYAGGDEDGRRHFGASKASPSDVTEPTASDGKHPGPEVARTKPVPDFHLQFADLMGKAAETFGRVDVLVANAGTGNGKLLVGTPFEELDELMESQISVNLLGGLRCVTAAAQLMSSDGLGGRISIVSSAAGLISLPGYAIYSATKFGHRGFLAGAYHEFRRHGVHLSVYYPGSIRTPGFQQEQEACPRVTARIEAQCSEISSAESVAAVLLKGIESGAREITNELLPSLVVDSPTGCAPIDALIGAVASQADLCRLVSVPQDHVKPLH</sequence>
<gene>
    <name evidence="3" type="ORF">PGLA1383_LOCUS1337</name>
</gene>
<dbReference type="PRINTS" id="PR00081">
    <property type="entry name" value="GDHRDH"/>
</dbReference>
<protein>
    <submittedName>
        <fullName evidence="3">Uncharacterized protein</fullName>
    </submittedName>
</protein>
<evidence type="ECO:0000256" key="1">
    <source>
        <dbReference type="SAM" id="MobiDB-lite"/>
    </source>
</evidence>
<proteinExistence type="predicted"/>
<comment type="caution">
    <text evidence="3">The sequence shown here is derived from an EMBL/GenBank/DDBJ whole genome shotgun (WGS) entry which is preliminary data.</text>
</comment>
<dbReference type="GO" id="GO:0030148">
    <property type="term" value="P:sphingolipid biosynthetic process"/>
    <property type="evidence" value="ECO:0007669"/>
    <property type="project" value="TreeGrafter"/>
</dbReference>
<feature type="region of interest" description="Disordered" evidence="1">
    <location>
        <begin position="88"/>
        <end position="127"/>
    </location>
</feature>
<evidence type="ECO:0000313" key="3">
    <source>
        <dbReference type="EMBL" id="CAE8582337.1"/>
    </source>
</evidence>
<dbReference type="GO" id="GO:0047560">
    <property type="term" value="F:3-dehydrosphinganine reductase activity"/>
    <property type="evidence" value="ECO:0007669"/>
    <property type="project" value="TreeGrafter"/>
</dbReference>
<organism evidence="3 4">
    <name type="scientific">Polarella glacialis</name>
    <name type="common">Dinoflagellate</name>
    <dbReference type="NCBI Taxonomy" id="89957"/>
    <lineage>
        <taxon>Eukaryota</taxon>
        <taxon>Sar</taxon>
        <taxon>Alveolata</taxon>
        <taxon>Dinophyceae</taxon>
        <taxon>Suessiales</taxon>
        <taxon>Suessiaceae</taxon>
        <taxon>Polarella</taxon>
    </lineage>
</organism>
<dbReference type="PANTHER" id="PTHR43550">
    <property type="entry name" value="3-KETODIHYDROSPHINGOSINE REDUCTASE"/>
    <property type="match status" value="1"/>
</dbReference>